<organism evidence="1 2">
    <name type="scientific">Pseudocohnilembus persalinus</name>
    <name type="common">Ciliate</name>
    <dbReference type="NCBI Taxonomy" id="266149"/>
    <lineage>
        <taxon>Eukaryota</taxon>
        <taxon>Sar</taxon>
        <taxon>Alveolata</taxon>
        <taxon>Ciliophora</taxon>
        <taxon>Intramacronucleata</taxon>
        <taxon>Oligohymenophorea</taxon>
        <taxon>Scuticociliatia</taxon>
        <taxon>Philasterida</taxon>
        <taxon>Pseudocohnilembidae</taxon>
        <taxon>Pseudocohnilembus</taxon>
    </lineage>
</organism>
<name>A0A0V0QPW5_PSEPJ</name>
<dbReference type="EMBL" id="LDAU01000121">
    <property type="protein sequence ID" value="KRX04119.1"/>
    <property type="molecule type" value="Genomic_DNA"/>
</dbReference>
<protein>
    <submittedName>
        <fullName evidence="1">Uncharacterized protein</fullName>
    </submittedName>
</protein>
<gene>
    <name evidence="1" type="ORF">PPERSA_08334</name>
</gene>
<sequence length="101" mass="12241">MFTLYFTNNISQFTQIIITHYITFINTKYINIIQQLYKFILKYQILFTDQILIQKAKKYQIFFYFLSIITMLQQSNQTLYQTFMENFTQNISKNGAMIITT</sequence>
<accession>A0A0V0QPW5</accession>
<dbReference type="InParanoid" id="A0A0V0QPW5"/>
<reference evidence="1 2" key="1">
    <citation type="journal article" date="2015" name="Sci. Rep.">
        <title>Genome of the facultative scuticociliatosis pathogen Pseudocohnilembus persalinus provides insight into its virulence through horizontal gene transfer.</title>
        <authorList>
            <person name="Xiong J."/>
            <person name="Wang G."/>
            <person name="Cheng J."/>
            <person name="Tian M."/>
            <person name="Pan X."/>
            <person name="Warren A."/>
            <person name="Jiang C."/>
            <person name="Yuan D."/>
            <person name="Miao W."/>
        </authorList>
    </citation>
    <scope>NUCLEOTIDE SEQUENCE [LARGE SCALE GENOMIC DNA]</scope>
    <source>
        <strain evidence="1">36N120E</strain>
    </source>
</reference>
<keyword evidence="2" id="KW-1185">Reference proteome</keyword>
<dbReference type="AlphaFoldDB" id="A0A0V0QPW5"/>
<evidence type="ECO:0000313" key="2">
    <source>
        <dbReference type="Proteomes" id="UP000054937"/>
    </source>
</evidence>
<evidence type="ECO:0000313" key="1">
    <source>
        <dbReference type="EMBL" id="KRX04119.1"/>
    </source>
</evidence>
<proteinExistence type="predicted"/>
<dbReference type="Proteomes" id="UP000054937">
    <property type="component" value="Unassembled WGS sequence"/>
</dbReference>
<comment type="caution">
    <text evidence="1">The sequence shown here is derived from an EMBL/GenBank/DDBJ whole genome shotgun (WGS) entry which is preliminary data.</text>
</comment>